<dbReference type="SUPFAM" id="SSF52821">
    <property type="entry name" value="Rhodanese/Cell cycle control phosphatase"/>
    <property type="match status" value="1"/>
</dbReference>
<dbReference type="InterPro" id="IPR001763">
    <property type="entry name" value="Rhodanese-like_dom"/>
</dbReference>
<dbReference type="PROSITE" id="PS50206">
    <property type="entry name" value="RHODANESE_3"/>
    <property type="match status" value="1"/>
</dbReference>
<name>A0ABT9TNT4_PAENI</name>
<proteinExistence type="predicted"/>
<gene>
    <name evidence="2" type="ORF">J2T10_002537</name>
</gene>
<dbReference type="InterPro" id="IPR036873">
    <property type="entry name" value="Rhodanese-like_dom_sf"/>
</dbReference>
<dbReference type="Pfam" id="PF00581">
    <property type="entry name" value="Rhodanese"/>
    <property type="match status" value="1"/>
</dbReference>
<feature type="domain" description="Rhodanese" evidence="1">
    <location>
        <begin position="37"/>
        <end position="127"/>
    </location>
</feature>
<evidence type="ECO:0000313" key="2">
    <source>
        <dbReference type="EMBL" id="MDQ0102884.1"/>
    </source>
</evidence>
<dbReference type="EMBL" id="JAUSSW010000006">
    <property type="protein sequence ID" value="MDQ0102884.1"/>
    <property type="molecule type" value="Genomic_DNA"/>
</dbReference>
<dbReference type="Proteomes" id="UP001244563">
    <property type="component" value="Unassembled WGS sequence"/>
</dbReference>
<protein>
    <submittedName>
        <fullName evidence="2">Rhodanese-related sulfurtransferase</fullName>
    </submittedName>
</protein>
<dbReference type="SMART" id="SM00450">
    <property type="entry name" value="RHOD"/>
    <property type="match status" value="1"/>
</dbReference>
<dbReference type="RefSeq" id="WP_231949118.1">
    <property type="nucleotide sequence ID" value="NZ_BDDW01000004.1"/>
</dbReference>
<accession>A0ABT9TNT4</accession>
<reference evidence="2 3" key="1">
    <citation type="submission" date="2023-07" db="EMBL/GenBank/DDBJ databases">
        <title>Sorghum-associated microbial communities from plants grown in Nebraska, USA.</title>
        <authorList>
            <person name="Schachtman D."/>
        </authorList>
    </citation>
    <scope>NUCLEOTIDE SEQUENCE [LARGE SCALE GENOMIC DNA]</scope>
    <source>
        <strain evidence="2 3">CC523</strain>
    </source>
</reference>
<sequence length="145" mass="15623">MASDDQAGIFGMKLDPADYFRAKLQCEIDVMEVAEADPETLFIVDTRRRSSWDHGHIPQAVHIPTALIPSQAPDLVPAGSQVVVYSWGPGCNGSTFAALAFAELGYSVKELIGGIEYWIRNGLPVETDAGIVQRAPDVLVTAHTA</sequence>
<dbReference type="PANTHER" id="PTHR43031">
    <property type="entry name" value="FAD-DEPENDENT OXIDOREDUCTASE"/>
    <property type="match status" value="1"/>
</dbReference>
<evidence type="ECO:0000313" key="3">
    <source>
        <dbReference type="Proteomes" id="UP001244563"/>
    </source>
</evidence>
<comment type="caution">
    <text evidence="2">The sequence shown here is derived from an EMBL/GenBank/DDBJ whole genome shotgun (WGS) entry which is preliminary data.</text>
</comment>
<dbReference type="Gene3D" id="3.40.250.10">
    <property type="entry name" value="Rhodanese-like domain"/>
    <property type="match status" value="1"/>
</dbReference>
<keyword evidence="3" id="KW-1185">Reference proteome</keyword>
<evidence type="ECO:0000259" key="1">
    <source>
        <dbReference type="PROSITE" id="PS50206"/>
    </source>
</evidence>
<dbReference type="InterPro" id="IPR050229">
    <property type="entry name" value="GlpE_sulfurtransferase"/>
</dbReference>
<organism evidence="2 3">
    <name type="scientific">Paenarthrobacter nicotinovorans</name>
    <name type="common">Arthrobacter nicotinovorans</name>
    <dbReference type="NCBI Taxonomy" id="29320"/>
    <lineage>
        <taxon>Bacteria</taxon>
        <taxon>Bacillati</taxon>
        <taxon>Actinomycetota</taxon>
        <taxon>Actinomycetes</taxon>
        <taxon>Micrococcales</taxon>
        <taxon>Micrococcaceae</taxon>
        <taxon>Paenarthrobacter</taxon>
    </lineage>
</organism>
<dbReference type="PANTHER" id="PTHR43031:SF1">
    <property type="entry name" value="PYRIDINE NUCLEOTIDE-DISULPHIDE OXIDOREDUCTASE"/>
    <property type="match status" value="1"/>
</dbReference>